<accession>A0A5M4B922</accession>
<dbReference type="InterPro" id="IPR037066">
    <property type="entry name" value="Plug_dom_sf"/>
</dbReference>
<dbReference type="EMBL" id="BLBC01000008">
    <property type="protein sequence ID" value="GET46113.1"/>
    <property type="molecule type" value="Genomic_DNA"/>
</dbReference>
<evidence type="ECO:0000313" key="11">
    <source>
        <dbReference type="EMBL" id="GET46113.1"/>
    </source>
</evidence>
<dbReference type="SUPFAM" id="SSF49464">
    <property type="entry name" value="Carboxypeptidase regulatory domain-like"/>
    <property type="match status" value="1"/>
</dbReference>
<feature type="domain" description="TonB-dependent receptor plug" evidence="10">
    <location>
        <begin position="117"/>
        <end position="224"/>
    </location>
</feature>
<dbReference type="GO" id="GO:0015344">
    <property type="term" value="F:siderophore uptake transmembrane transporter activity"/>
    <property type="evidence" value="ECO:0007669"/>
    <property type="project" value="TreeGrafter"/>
</dbReference>
<evidence type="ECO:0000256" key="1">
    <source>
        <dbReference type="ARBA" id="ARBA00004571"/>
    </source>
</evidence>
<evidence type="ECO:0000256" key="5">
    <source>
        <dbReference type="ARBA" id="ARBA00022729"/>
    </source>
</evidence>
<dbReference type="SUPFAM" id="SSF56935">
    <property type="entry name" value="Porins"/>
    <property type="match status" value="1"/>
</dbReference>
<dbReference type="PROSITE" id="PS52016">
    <property type="entry name" value="TONB_DEPENDENT_REC_3"/>
    <property type="match status" value="1"/>
</dbReference>
<evidence type="ECO:0000256" key="2">
    <source>
        <dbReference type="ARBA" id="ARBA00022448"/>
    </source>
</evidence>
<keyword evidence="2 8" id="KW-0813">Transport</keyword>
<dbReference type="AlphaFoldDB" id="A0A5M4B922"/>
<dbReference type="Proteomes" id="UP000398217">
    <property type="component" value="Unassembled WGS sequence"/>
</dbReference>
<dbReference type="Gene3D" id="2.60.40.1120">
    <property type="entry name" value="Carboxypeptidase-like, regulatory domain"/>
    <property type="match status" value="1"/>
</dbReference>
<protein>
    <submittedName>
        <fullName evidence="11">SusC/RagA family TonB-linked outer membrane protein</fullName>
    </submittedName>
</protein>
<evidence type="ECO:0000313" key="12">
    <source>
        <dbReference type="Proteomes" id="UP000398217"/>
    </source>
</evidence>
<evidence type="ECO:0000256" key="4">
    <source>
        <dbReference type="ARBA" id="ARBA00022692"/>
    </source>
</evidence>
<evidence type="ECO:0000256" key="6">
    <source>
        <dbReference type="ARBA" id="ARBA00023136"/>
    </source>
</evidence>
<comment type="caution">
    <text evidence="11">The sequence shown here is derived from an EMBL/GenBank/DDBJ whole genome shotgun (WGS) entry which is preliminary data.</text>
</comment>
<dbReference type="Gene3D" id="2.170.130.10">
    <property type="entry name" value="TonB-dependent receptor, plug domain"/>
    <property type="match status" value="1"/>
</dbReference>
<evidence type="ECO:0000259" key="10">
    <source>
        <dbReference type="Pfam" id="PF07715"/>
    </source>
</evidence>
<dbReference type="NCBIfam" id="TIGR04056">
    <property type="entry name" value="OMP_RagA_SusC"/>
    <property type="match status" value="1"/>
</dbReference>
<proteinExistence type="inferred from homology"/>
<dbReference type="InterPro" id="IPR023996">
    <property type="entry name" value="TonB-dep_OMP_SusC/RagA"/>
</dbReference>
<evidence type="ECO:0000256" key="9">
    <source>
        <dbReference type="SAM" id="SignalP"/>
    </source>
</evidence>
<evidence type="ECO:0000256" key="7">
    <source>
        <dbReference type="ARBA" id="ARBA00023237"/>
    </source>
</evidence>
<keyword evidence="3 8" id="KW-1134">Transmembrane beta strand</keyword>
<dbReference type="NCBIfam" id="TIGR04057">
    <property type="entry name" value="SusC_RagA_signa"/>
    <property type="match status" value="1"/>
</dbReference>
<comment type="similarity">
    <text evidence="8">Belongs to the TonB-dependent receptor family.</text>
</comment>
<keyword evidence="4 8" id="KW-0812">Transmembrane</keyword>
<feature type="chain" id="PRO_5024335229" evidence="9">
    <location>
        <begin position="23"/>
        <end position="1087"/>
    </location>
</feature>
<feature type="signal peptide" evidence="9">
    <location>
        <begin position="1"/>
        <end position="22"/>
    </location>
</feature>
<dbReference type="InterPro" id="IPR008969">
    <property type="entry name" value="CarboxyPept-like_regulatory"/>
</dbReference>
<dbReference type="InterPro" id="IPR012910">
    <property type="entry name" value="Plug_dom"/>
</dbReference>
<dbReference type="InterPro" id="IPR036942">
    <property type="entry name" value="Beta-barrel_TonB_sf"/>
</dbReference>
<evidence type="ECO:0000256" key="3">
    <source>
        <dbReference type="ARBA" id="ARBA00022452"/>
    </source>
</evidence>
<name>A0A5M4B922_9FLAO</name>
<keyword evidence="7 8" id="KW-0998">Cell outer membrane</keyword>
<dbReference type="Gene3D" id="2.40.170.20">
    <property type="entry name" value="TonB-dependent receptor, beta-barrel domain"/>
    <property type="match status" value="1"/>
</dbReference>
<dbReference type="PANTHER" id="PTHR30069">
    <property type="entry name" value="TONB-DEPENDENT OUTER MEMBRANE RECEPTOR"/>
    <property type="match status" value="1"/>
</dbReference>
<keyword evidence="5 9" id="KW-0732">Signal</keyword>
<reference evidence="12" key="1">
    <citation type="journal article" date="2020" name="Int. J. Syst. Evol. Microbiol.">
        <title>Capnocytophaga felis sp. nov. isolated from the feline oral cavity.</title>
        <authorList>
            <person name="Suzuki M."/>
            <person name="Umeda K."/>
            <person name="Kimura M."/>
            <person name="Imaoka K."/>
            <person name="Morikawa S."/>
            <person name="Maeda K."/>
        </authorList>
    </citation>
    <scope>NUCLEOTIDE SEQUENCE [LARGE SCALE GENOMIC DNA]</scope>
    <source>
        <strain evidence="12">KC07070</strain>
    </source>
</reference>
<dbReference type="InterPro" id="IPR039426">
    <property type="entry name" value="TonB-dep_rcpt-like"/>
</dbReference>
<dbReference type="Pfam" id="PF13715">
    <property type="entry name" value="CarbopepD_reg_2"/>
    <property type="match status" value="1"/>
</dbReference>
<organism evidence="11 12">
    <name type="scientific">Capnocytophaga felis</name>
    <dbReference type="NCBI Taxonomy" id="2267611"/>
    <lineage>
        <taxon>Bacteria</taxon>
        <taxon>Pseudomonadati</taxon>
        <taxon>Bacteroidota</taxon>
        <taxon>Flavobacteriia</taxon>
        <taxon>Flavobacteriales</taxon>
        <taxon>Flavobacteriaceae</taxon>
        <taxon>Capnocytophaga</taxon>
    </lineage>
</organism>
<dbReference type="GO" id="GO:0009279">
    <property type="term" value="C:cell outer membrane"/>
    <property type="evidence" value="ECO:0007669"/>
    <property type="project" value="UniProtKB-SubCell"/>
</dbReference>
<comment type="subcellular location">
    <subcellularLocation>
        <location evidence="1 8">Cell outer membrane</location>
        <topology evidence="1 8">Multi-pass membrane protein</topology>
    </subcellularLocation>
</comment>
<evidence type="ECO:0000256" key="8">
    <source>
        <dbReference type="PROSITE-ProRule" id="PRU01360"/>
    </source>
</evidence>
<keyword evidence="6 8" id="KW-0472">Membrane</keyword>
<dbReference type="RefSeq" id="WP_227977382.1">
    <property type="nucleotide sequence ID" value="NZ_BLBC01000008.1"/>
</dbReference>
<dbReference type="PANTHER" id="PTHR30069:SF29">
    <property type="entry name" value="HEMOGLOBIN AND HEMOGLOBIN-HAPTOGLOBIN-BINDING PROTEIN 1-RELATED"/>
    <property type="match status" value="1"/>
</dbReference>
<sequence>MREKVLTLFVFLMGVFSYSLLAQTSSVKGVVTDSEGVPLPGVSVVIKNSNRGISTDFDGNFEIRAEQGDILVFSSLGFSTQEKVVGKDKSKTMKIILMEEAQAIEEVVVVAYGTAKKQSLVGAQSTVSAKQLEMRPITNITSALSGMATGVQTTLSGGQPGTSSTIRIRGIGSVNAGNDPIYVVDGSIYNGNISSISVQDIESISVLKDAASTSLYGSSAGNGVVLITTKSGSKTKGKNPVVTYSNSIGFSTRGQEDYEKVGVMDHYRLRWQQWFNDYKYSQKFNDSQAAGAASKDVLEDLRYQPYTGIKSVYEFDNNTNQWSLTSNPRAGNETYLAIVMPDGSLNPEITGLLWEDDLDWEKHLFKTGIRNEHNVSVGHNTDKVKTYLSTGYIRDEGYRIKTFFERFSGRANINYDVNNWLSLGTNTSYSKVSREQPRTTGASTSNVFSFIRTIAPIYPIHRHNEDGSYILDDKGNKLYDYNQERPFRGNYNPIYEADLDLYSTDEDAMTSRTFAEFRFLPELKLRLNYSYDVLRYTTKMRYNNILGAQPEGLLEVSNYKTATTTFNQLLDYKKEFGKHDLSVLLGHESYEYKYIYSNADKKGVSFAGVDEFPNYSTLGTITSRTDKYTKEGYFGRVSYGFDKRYDVSASYRRDGSSRFHPDNRWGNFWSVGAGWNLKREFLDNVTLVNNLKLRASYGKTGNDSTIDRNERQRYYPYQTTYSYSNNNTIPGLRISTYGNPHLVWEKQVSTDIALEFGLFNHLRGTVEWFSKESDDLIFEYPLPSSTGIASVDRNIGKMRNSGLEIDLTLDVFKTNDFKWSFNANGTILKNKVVSLPEHNRANGIVYNSIYKRMEGHSIYDYYVEDWIGVNPKDGLAMYRLDSETFPDQANPNSPNFRGIEKEGELAGYTNDINFAKKHFAGSAIPDLYGGFGTNLQWKGFDLGVQFAYQLGGYAYDEAYRQIMGRSLNTGTAMHIDLYNAWKKPGDITDVPRLDAGTQGQYADSNSDRFLISRTALMLKNVSLSYTFPSEVVNKLNVNNIRVGISGENLFLWSKRKGLNPMSSLNGLTANTGYHFAKIVTCNLSVSF</sequence>
<keyword evidence="12" id="KW-1185">Reference proteome</keyword>
<gene>
    <name evidence="11" type="ORF">RCZ01_14150</name>
</gene>
<dbReference type="GO" id="GO:0044718">
    <property type="term" value="P:siderophore transmembrane transport"/>
    <property type="evidence" value="ECO:0007669"/>
    <property type="project" value="TreeGrafter"/>
</dbReference>
<dbReference type="InterPro" id="IPR023997">
    <property type="entry name" value="TonB-dep_OMP_SusC/RagA_CS"/>
</dbReference>
<dbReference type="Pfam" id="PF07715">
    <property type="entry name" value="Plug"/>
    <property type="match status" value="1"/>
</dbReference>